<reference evidence="1 2" key="1">
    <citation type="submission" date="2014-06" db="EMBL/GenBank/DDBJ databases">
        <title>Whole Genome Sequences of Three Symbiotic Endozoicomonas Bacteria.</title>
        <authorList>
            <person name="Neave M.J."/>
            <person name="Apprill A."/>
            <person name="Voolstra C.R."/>
        </authorList>
    </citation>
    <scope>NUCLEOTIDE SEQUENCE [LARGE SCALE GENOMIC DNA]</scope>
    <source>
        <strain evidence="1 2">DSM 22380</strain>
    </source>
</reference>
<organism evidence="1 2">
    <name type="scientific">Endozoicomonas elysicola</name>
    <dbReference type="NCBI Taxonomy" id="305900"/>
    <lineage>
        <taxon>Bacteria</taxon>
        <taxon>Pseudomonadati</taxon>
        <taxon>Pseudomonadota</taxon>
        <taxon>Gammaproteobacteria</taxon>
        <taxon>Oceanospirillales</taxon>
        <taxon>Endozoicomonadaceae</taxon>
        <taxon>Endozoicomonas</taxon>
    </lineage>
</organism>
<dbReference type="InterPro" id="IPR011990">
    <property type="entry name" value="TPR-like_helical_dom_sf"/>
</dbReference>
<dbReference type="STRING" id="305900.GV64_18195"/>
<dbReference type="SUPFAM" id="SSF48452">
    <property type="entry name" value="TPR-like"/>
    <property type="match status" value="1"/>
</dbReference>
<dbReference type="SUPFAM" id="SSF52833">
    <property type="entry name" value="Thioredoxin-like"/>
    <property type="match status" value="1"/>
</dbReference>
<dbReference type="Pfam" id="PF14561">
    <property type="entry name" value="TPR_20"/>
    <property type="match status" value="1"/>
</dbReference>
<dbReference type="Gene3D" id="1.25.40.10">
    <property type="entry name" value="Tetratricopeptide repeat domain"/>
    <property type="match status" value="2"/>
</dbReference>
<gene>
    <name evidence="1" type="ORF">GV64_18195</name>
</gene>
<accession>A0A081KE20</accession>
<dbReference type="Pfam" id="PF14559">
    <property type="entry name" value="TPR_19"/>
    <property type="match status" value="1"/>
</dbReference>
<name>A0A081KE20_9GAMM</name>
<sequence length="291" mass="32574">MANVMNEQSFVVDVTEANIQEVLQQSVEQPVLLYIGMQSDPACSQQLGILEALVASYQGKLILARVEAEAEQMLAQQLVNQLQVRALPGQVILHQGRPVQVFSGPQTEDVLREVLDPLTMSPADMIRQQVEVLMAEGEAGQALDLLQNILKDEPDNHGLQVLQVNLLLELGRIDEARQLISVLPADAEGIAQPKAKLSFYEMVADAPLRNELEARLSENENDHEARYQLAIRQVIADENEEALENLLTIVRRDREFREDGARLLMLKVFDQLGQGNPIAKRYRGKLFGLMH</sequence>
<protein>
    <recommendedName>
        <fullName evidence="3">Thioredoxin domain-containing protein</fullName>
    </recommendedName>
</protein>
<evidence type="ECO:0000313" key="1">
    <source>
        <dbReference type="EMBL" id="KEI72396.1"/>
    </source>
</evidence>
<dbReference type="EMBL" id="JOJP01000001">
    <property type="protein sequence ID" value="KEI72396.1"/>
    <property type="molecule type" value="Genomic_DNA"/>
</dbReference>
<comment type="caution">
    <text evidence="1">The sequence shown here is derived from an EMBL/GenBank/DDBJ whole genome shotgun (WGS) entry which is preliminary data.</text>
</comment>
<evidence type="ECO:0000313" key="2">
    <source>
        <dbReference type="Proteomes" id="UP000027997"/>
    </source>
</evidence>
<dbReference type="Proteomes" id="UP000027997">
    <property type="component" value="Unassembled WGS sequence"/>
</dbReference>
<proteinExistence type="predicted"/>
<dbReference type="eggNOG" id="COG3118">
    <property type="taxonomic scope" value="Bacteria"/>
</dbReference>
<dbReference type="CDD" id="cd02956">
    <property type="entry name" value="ybbN"/>
    <property type="match status" value="1"/>
</dbReference>
<dbReference type="AlphaFoldDB" id="A0A081KE20"/>
<dbReference type="Gene3D" id="3.40.30.10">
    <property type="entry name" value="Glutaredoxin"/>
    <property type="match status" value="1"/>
</dbReference>
<dbReference type="InterPro" id="IPR036249">
    <property type="entry name" value="Thioredoxin-like_sf"/>
</dbReference>
<keyword evidence="2" id="KW-1185">Reference proteome</keyword>
<evidence type="ECO:0008006" key="3">
    <source>
        <dbReference type="Google" id="ProtNLM"/>
    </source>
</evidence>